<proteinExistence type="predicted"/>
<name>A0A1B2I428_9BACT</name>
<dbReference type="OrthoDB" id="3911at2"/>
<keyword evidence="1" id="KW-0175">Coiled coil</keyword>
<dbReference type="GeneID" id="83057445"/>
<keyword evidence="2" id="KW-0732">Signal</keyword>
<accession>A0A1B2I428</accession>
<organism evidence="3 4">
    <name type="scientific">Cloacibacillus porcorum</name>
    <dbReference type="NCBI Taxonomy" id="1197717"/>
    <lineage>
        <taxon>Bacteria</taxon>
        <taxon>Thermotogati</taxon>
        <taxon>Synergistota</taxon>
        <taxon>Synergistia</taxon>
        <taxon>Synergistales</taxon>
        <taxon>Synergistaceae</taxon>
        <taxon>Cloacibacillus</taxon>
    </lineage>
</organism>
<dbReference type="Proteomes" id="UP000093044">
    <property type="component" value="Chromosome"/>
</dbReference>
<keyword evidence="4" id="KW-1185">Reference proteome</keyword>
<feature type="chain" id="PRO_5008538889" description="DUF4468 domain-containing protein" evidence="2">
    <location>
        <begin position="20"/>
        <end position="253"/>
    </location>
</feature>
<evidence type="ECO:0000313" key="3">
    <source>
        <dbReference type="EMBL" id="ANZ44719.1"/>
    </source>
</evidence>
<evidence type="ECO:0008006" key="5">
    <source>
        <dbReference type="Google" id="ProtNLM"/>
    </source>
</evidence>
<feature type="signal peptide" evidence="2">
    <location>
        <begin position="1"/>
        <end position="19"/>
    </location>
</feature>
<gene>
    <name evidence="3" type="ORF">BED41_06215</name>
</gene>
<evidence type="ECO:0000256" key="2">
    <source>
        <dbReference type="SAM" id="SignalP"/>
    </source>
</evidence>
<sequence length="253" mass="29281">MRRNIIGLLMFVCLITAFAATANAAATDQVLSRWEKKTRLLDREDQVSNLEIKATYYSTEYIEALVQSEANKNLWTQQEADEYKYRLLNTLHLEEMIPIRIEFMNNGPSMHLGPFDVMAKLMIGSKEYKMADYDKRFNFRFQGEKEGLVFFNRYDEKTGKDLLKGVKQVKLIFSPTISPITDGRRTEFIWDIANDDPNKLFQGRAAAKYETDRLLKRLEKLRADKAEEAKKMAAIDSEISTIQARLDELAAIQ</sequence>
<dbReference type="RefSeq" id="WP_066744134.1">
    <property type="nucleotide sequence ID" value="NZ_CP016757.1"/>
</dbReference>
<dbReference type="AlphaFoldDB" id="A0A1B2I428"/>
<evidence type="ECO:0000256" key="1">
    <source>
        <dbReference type="SAM" id="Coils"/>
    </source>
</evidence>
<protein>
    <recommendedName>
        <fullName evidence="5">DUF4468 domain-containing protein</fullName>
    </recommendedName>
</protein>
<dbReference type="KEGG" id="cpor:BED41_06215"/>
<evidence type="ECO:0000313" key="4">
    <source>
        <dbReference type="Proteomes" id="UP000093044"/>
    </source>
</evidence>
<feature type="coiled-coil region" evidence="1">
    <location>
        <begin position="204"/>
        <end position="238"/>
    </location>
</feature>
<dbReference type="EMBL" id="CP016757">
    <property type="protein sequence ID" value="ANZ44719.1"/>
    <property type="molecule type" value="Genomic_DNA"/>
</dbReference>
<reference evidence="3" key="1">
    <citation type="submission" date="2016-08" db="EMBL/GenBank/DDBJ databases">
        <title>Complete genome of Cloacibacillus porcorum.</title>
        <authorList>
            <person name="Looft T."/>
            <person name="Bayles D.O."/>
            <person name="Alt D.P."/>
        </authorList>
    </citation>
    <scope>NUCLEOTIDE SEQUENCE [LARGE SCALE GENOMIC DNA]</scope>
    <source>
        <strain evidence="3">CL-84</strain>
    </source>
</reference>